<organism evidence="1 2">
    <name type="scientific">Candidatus Methanocrinis natronophilus</name>
    <dbReference type="NCBI Taxonomy" id="3033396"/>
    <lineage>
        <taxon>Archaea</taxon>
        <taxon>Methanobacteriati</taxon>
        <taxon>Methanobacteriota</taxon>
        <taxon>Stenosarchaea group</taxon>
        <taxon>Methanomicrobia</taxon>
        <taxon>Methanotrichales</taxon>
        <taxon>Methanotrichaceae</taxon>
        <taxon>Methanocrinis</taxon>
    </lineage>
</organism>
<dbReference type="Proteomes" id="UP001220010">
    <property type="component" value="Unassembled WGS sequence"/>
</dbReference>
<protein>
    <submittedName>
        <fullName evidence="1">Transcriptional regulator</fullName>
    </submittedName>
</protein>
<evidence type="ECO:0000313" key="1">
    <source>
        <dbReference type="EMBL" id="MDF0590646.1"/>
    </source>
</evidence>
<name>A0ABT5X7I0_9EURY</name>
<accession>A0ABT5X7I0</accession>
<proteinExistence type="predicted"/>
<evidence type="ECO:0000313" key="2">
    <source>
        <dbReference type="Proteomes" id="UP001220010"/>
    </source>
</evidence>
<gene>
    <name evidence="1" type="ORF">P0O15_05595</name>
</gene>
<comment type="caution">
    <text evidence="1">The sequence shown here is derived from an EMBL/GenBank/DDBJ whole genome shotgun (WGS) entry which is preliminary data.</text>
</comment>
<dbReference type="RefSeq" id="WP_316966395.1">
    <property type="nucleotide sequence ID" value="NZ_JARFPK010000016.1"/>
</dbReference>
<reference evidence="1 2" key="1">
    <citation type="submission" date="2023-03" db="EMBL/GenBank/DDBJ databases">
        <title>WGS of Methanotrichaceae archaeon Mx.</title>
        <authorList>
            <person name="Sorokin D.Y."/>
            <person name="Merkel A.Y."/>
        </authorList>
    </citation>
    <scope>NUCLEOTIDE SEQUENCE [LARGE SCALE GENOMIC DNA]</scope>
    <source>
        <strain evidence="1 2">Mx</strain>
    </source>
</reference>
<sequence length="81" mass="9001">MMEEMIGFVMGNKQRIKVLEVIESKGPQPAEKIAKFGRLTGPVVGRTLEEVAGKGLLKETDGVWNFTDLGIELSKELKKRV</sequence>
<dbReference type="EMBL" id="JARFPK010000016">
    <property type="protein sequence ID" value="MDF0590646.1"/>
    <property type="molecule type" value="Genomic_DNA"/>
</dbReference>
<keyword evidence="2" id="KW-1185">Reference proteome</keyword>